<dbReference type="PANTHER" id="PTHR34989">
    <property type="entry name" value="PROTEIN HDED"/>
    <property type="match status" value="1"/>
</dbReference>
<sequence>MLSLGLLARNWRSFVLRGVIAILIGVVALVQPAMTLVALVLLIGFWALIDGVLALGHAFEAAQAHEPWWPLVLVGLMGIAAGLFTLRWPGITELTLLLIIAYWSIFRGLLEIVAAVRLRHEVPDEGWLIIGGIASVVFGALLLIFPIPGVLAVIWFIGVYAIFAGFTQVMLGVRLKGFEGQSQAAR</sequence>
<reference evidence="2 3" key="1">
    <citation type="journal article" date="2019" name="Nat. Microbiol.">
        <title>Mediterranean grassland soil C-N compound turnover is dependent on rainfall and depth, and is mediated by genomically divergent microorganisms.</title>
        <authorList>
            <person name="Diamond S."/>
            <person name="Andeer P.F."/>
            <person name="Li Z."/>
            <person name="Crits-Christoph A."/>
            <person name="Burstein D."/>
            <person name="Anantharaman K."/>
            <person name="Lane K.R."/>
            <person name="Thomas B.C."/>
            <person name="Pan C."/>
            <person name="Northen T.R."/>
            <person name="Banfield J.F."/>
        </authorList>
    </citation>
    <scope>NUCLEOTIDE SEQUENCE [LARGE SCALE GENOMIC DNA]</scope>
    <source>
        <strain evidence="2">NP_5</strain>
    </source>
</reference>
<feature type="transmembrane region" description="Helical" evidence="1">
    <location>
        <begin position="94"/>
        <end position="114"/>
    </location>
</feature>
<keyword evidence="1" id="KW-1133">Transmembrane helix</keyword>
<name>A0A537LJ41_9BACT</name>
<feature type="transmembrane region" description="Helical" evidence="1">
    <location>
        <begin position="126"/>
        <end position="147"/>
    </location>
</feature>
<dbReference type="GO" id="GO:0005886">
    <property type="term" value="C:plasma membrane"/>
    <property type="evidence" value="ECO:0007669"/>
    <property type="project" value="TreeGrafter"/>
</dbReference>
<gene>
    <name evidence="2" type="ORF">E6H02_10590</name>
</gene>
<evidence type="ECO:0000313" key="3">
    <source>
        <dbReference type="Proteomes" id="UP000320393"/>
    </source>
</evidence>
<keyword evidence="1" id="KW-0472">Membrane</keyword>
<dbReference type="EMBL" id="VBAM01000431">
    <property type="protein sequence ID" value="TMJ08025.1"/>
    <property type="molecule type" value="Genomic_DNA"/>
</dbReference>
<feature type="transmembrane region" description="Helical" evidence="1">
    <location>
        <begin position="36"/>
        <end position="56"/>
    </location>
</feature>
<feature type="transmembrane region" description="Helical" evidence="1">
    <location>
        <begin position="68"/>
        <end position="88"/>
    </location>
</feature>
<evidence type="ECO:0000256" key="1">
    <source>
        <dbReference type="SAM" id="Phobius"/>
    </source>
</evidence>
<dbReference type="Pfam" id="PF03729">
    <property type="entry name" value="DUF308"/>
    <property type="match status" value="2"/>
</dbReference>
<dbReference type="PANTHER" id="PTHR34989:SF1">
    <property type="entry name" value="PROTEIN HDED"/>
    <property type="match status" value="1"/>
</dbReference>
<keyword evidence="1" id="KW-0812">Transmembrane</keyword>
<dbReference type="Proteomes" id="UP000320393">
    <property type="component" value="Unassembled WGS sequence"/>
</dbReference>
<protein>
    <submittedName>
        <fullName evidence="2">HdeD family acid-resistance protein</fullName>
    </submittedName>
</protein>
<dbReference type="InterPro" id="IPR005325">
    <property type="entry name" value="DUF308_memb"/>
</dbReference>
<accession>A0A537LJ41</accession>
<evidence type="ECO:0000313" key="2">
    <source>
        <dbReference type="EMBL" id="TMJ08025.1"/>
    </source>
</evidence>
<organism evidence="2 3">
    <name type="scientific">Candidatus Segetimicrobium genomatis</name>
    <dbReference type="NCBI Taxonomy" id="2569760"/>
    <lineage>
        <taxon>Bacteria</taxon>
        <taxon>Bacillati</taxon>
        <taxon>Candidatus Sysuimicrobiota</taxon>
        <taxon>Candidatus Sysuimicrobiia</taxon>
        <taxon>Candidatus Sysuimicrobiales</taxon>
        <taxon>Candidatus Segetimicrobiaceae</taxon>
        <taxon>Candidatus Segetimicrobium</taxon>
    </lineage>
</organism>
<proteinExistence type="predicted"/>
<feature type="transmembrane region" description="Helical" evidence="1">
    <location>
        <begin position="153"/>
        <end position="173"/>
    </location>
</feature>
<feature type="transmembrane region" description="Helical" evidence="1">
    <location>
        <begin position="12"/>
        <end position="30"/>
    </location>
</feature>
<comment type="caution">
    <text evidence="2">The sequence shown here is derived from an EMBL/GenBank/DDBJ whole genome shotgun (WGS) entry which is preliminary data.</text>
</comment>
<dbReference type="InterPro" id="IPR052712">
    <property type="entry name" value="Acid_resist_chaperone_HdeD"/>
</dbReference>
<dbReference type="AlphaFoldDB" id="A0A537LJ41"/>